<dbReference type="Proteomes" id="UP000094329">
    <property type="component" value="Unassembled WGS sequence"/>
</dbReference>
<gene>
    <name evidence="7" type="ORF">BGC07_09420</name>
</gene>
<sequence>MKAKPSPQLESDPVVEKKQPKPTPLKKVAPAPVKQVRGLQHNLPVATMKDEDALYLLAWRHQVEAVGNRLYARASHPGLEGKLRLLVAVNPEGSLRHVVVKQSSGNQELDDFAIEIVERSAPFAPFTANMRKHTKVLEITRVWRFELGDSLNMR</sequence>
<dbReference type="Pfam" id="PF03544">
    <property type="entry name" value="TonB_C"/>
    <property type="match status" value="1"/>
</dbReference>
<evidence type="ECO:0000259" key="6">
    <source>
        <dbReference type="PROSITE" id="PS52015"/>
    </source>
</evidence>
<feature type="domain" description="TonB C-terminal" evidence="6">
    <location>
        <begin position="55"/>
        <end position="154"/>
    </location>
</feature>
<evidence type="ECO:0000256" key="2">
    <source>
        <dbReference type="ARBA" id="ARBA00022692"/>
    </source>
</evidence>
<dbReference type="PROSITE" id="PS52015">
    <property type="entry name" value="TONB_CTD"/>
    <property type="match status" value="1"/>
</dbReference>
<dbReference type="Gene3D" id="3.30.1150.10">
    <property type="match status" value="1"/>
</dbReference>
<feature type="region of interest" description="Disordered" evidence="5">
    <location>
        <begin position="1"/>
        <end position="28"/>
    </location>
</feature>
<keyword evidence="4" id="KW-0472">Membrane</keyword>
<dbReference type="EMBL" id="MDTU01000001">
    <property type="protein sequence ID" value="ODN43095.1"/>
    <property type="molecule type" value="Genomic_DNA"/>
</dbReference>
<evidence type="ECO:0000256" key="1">
    <source>
        <dbReference type="ARBA" id="ARBA00004167"/>
    </source>
</evidence>
<evidence type="ECO:0000256" key="4">
    <source>
        <dbReference type="ARBA" id="ARBA00023136"/>
    </source>
</evidence>
<evidence type="ECO:0000313" key="7">
    <source>
        <dbReference type="EMBL" id="ODN43095.1"/>
    </source>
</evidence>
<evidence type="ECO:0000256" key="5">
    <source>
        <dbReference type="SAM" id="MobiDB-lite"/>
    </source>
</evidence>
<organism evidence="7 8">
    <name type="scientific">Piscirickettsia litoralis</name>
    <dbReference type="NCBI Taxonomy" id="1891921"/>
    <lineage>
        <taxon>Bacteria</taxon>
        <taxon>Pseudomonadati</taxon>
        <taxon>Pseudomonadota</taxon>
        <taxon>Gammaproteobacteria</taxon>
        <taxon>Thiotrichales</taxon>
        <taxon>Piscirickettsiaceae</taxon>
        <taxon>Piscirickettsia</taxon>
    </lineage>
</organism>
<keyword evidence="2" id="KW-0812">Transmembrane</keyword>
<dbReference type="NCBIfam" id="TIGR01352">
    <property type="entry name" value="tonB_Cterm"/>
    <property type="match status" value="1"/>
</dbReference>
<comment type="subcellular location">
    <subcellularLocation>
        <location evidence="1">Membrane</location>
        <topology evidence="1">Single-pass membrane protein</topology>
    </subcellularLocation>
</comment>
<keyword evidence="3" id="KW-1133">Transmembrane helix</keyword>
<evidence type="ECO:0000313" key="8">
    <source>
        <dbReference type="Proteomes" id="UP000094329"/>
    </source>
</evidence>
<keyword evidence="8" id="KW-1185">Reference proteome</keyword>
<accession>A0ABX3A3K0</accession>
<dbReference type="InterPro" id="IPR037682">
    <property type="entry name" value="TonB_C"/>
</dbReference>
<dbReference type="InterPro" id="IPR006260">
    <property type="entry name" value="TonB/TolA_C"/>
</dbReference>
<name>A0ABX3A3K0_9GAMM</name>
<comment type="caution">
    <text evidence="7">The sequence shown here is derived from an EMBL/GenBank/DDBJ whole genome shotgun (WGS) entry which is preliminary data.</text>
</comment>
<evidence type="ECO:0000256" key="3">
    <source>
        <dbReference type="ARBA" id="ARBA00022989"/>
    </source>
</evidence>
<dbReference type="SUPFAM" id="SSF74653">
    <property type="entry name" value="TolA/TonB C-terminal domain"/>
    <property type="match status" value="1"/>
</dbReference>
<protein>
    <recommendedName>
        <fullName evidence="6">TonB C-terminal domain-containing protein</fullName>
    </recommendedName>
</protein>
<proteinExistence type="predicted"/>
<reference evidence="7 8" key="1">
    <citation type="submission" date="2016-08" db="EMBL/GenBank/DDBJ databases">
        <title>Draft genome sequence of Candidatus Piscirickettsia litoralis, from seawater.</title>
        <authorList>
            <person name="Wan X."/>
            <person name="Lee A.J."/>
            <person name="Hou S."/>
            <person name="Donachie S.P."/>
        </authorList>
    </citation>
    <scope>NUCLEOTIDE SEQUENCE [LARGE SCALE GENOMIC DNA]</scope>
    <source>
        <strain evidence="7 8">Y2</strain>
    </source>
</reference>